<keyword evidence="1" id="KW-0812">Transmembrane</keyword>
<organism evidence="2 3">
    <name type="scientific">Vigna mungo</name>
    <name type="common">Black gram</name>
    <name type="synonym">Phaseolus mungo</name>
    <dbReference type="NCBI Taxonomy" id="3915"/>
    <lineage>
        <taxon>Eukaryota</taxon>
        <taxon>Viridiplantae</taxon>
        <taxon>Streptophyta</taxon>
        <taxon>Embryophyta</taxon>
        <taxon>Tracheophyta</taxon>
        <taxon>Spermatophyta</taxon>
        <taxon>Magnoliopsida</taxon>
        <taxon>eudicotyledons</taxon>
        <taxon>Gunneridae</taxon>
        <taxon>Pentapetalae</taxon>
        <taxon>rosids</taxon>
        <taxon>fabids</taxon>
        <taxon>Fabales</taxon>
        <taxon>Fabaceae</taxon>
        <taxon>Papilionoideae</taxon>
        <taxon>50 kb inversion clade</taxon>
        <taxon>NPAAA clade</taxon>
        <taxon>indigoferoid/millettioid clade</taxon>
        <taxon>Phaseoleae</taxon>
        <taxon>Vigna</taxon>
    </lineage>
</organism>
<dbReference type="AlphaFoldDB" id="A0AAQ3MH58"/>
<reference evidence="2 3" key="1">
    <citation type="journal article" date="2023" name="Life. Sci Alliance">
        <title>Evolutionary insights into 3D genome organization and epigenetic landscape of Vigna mungo.</title>
        <authorList>
            <person name="Junaid A."/>
            <person name="Singh B."/>
            <person name="Bhatia S."/>
        </authorList>
    </citation>
    <scope>NUCLEOTIDE SEQUENCE [LARGE SCALE GENOMIC DNA]</scope>
    <source>
        <strain evidence="2">Urdbean</strain>
    </source>
</reference>
<name>A0AAQ3MH58_VIGMU</name>
<evidence type="ECO:0000256" key="1">
    <source>
        <dbReference type="SAM" id="Phobius"/>
    </source>
</evidence>
<keyword evidence="3" id="KW-1185">Reference proteome</keyword>
<proteinExistence type="predicted"/>
<accession>A0AAQ3MH58</accession>
<keyword evidence="1" id="KW-0472">Membrane</keyword>
<evidence type="ECO:0000313" key="3">
    <source>
        <dbReference type="Proteomes" id="UP001374535"/>
    </source>
</evidence>
<sequence length="104" mass="10899">MEAEEVNNAIAFVTMKTMNQTLLTDFLSPGTVRAAANATVATSVATTIPESAIPLADSLISLDNWLCSSKNTSTGVFPFLFFLLLNPGGAALSAFLNQLSSLSI</sequence>
<protein>
    <submittedName>
        <fullName evidence="2">Uncharacterized protein</fullName>
    </submittedName>
</protein>
<gene>
    <name evidence="2" type="ORF">V8G54_036556</name>
</gene>
<keyword evidence="1" id="KW-1133">Transmembrane helix</keyword>
<evidence type="ECO:0000313" key="2">
    <source>
        <dbReference type="EMBL" id="WVY91042.1"/>
    </source>
</evidence>
<dbReference type="EMBL" id="CP144690">
    <property type="protein sequence ID" value="WVY91042.1"/>
    <property type="molecule type" value="Genomic_DNA"/>
</dbReference>
<dbReference type="Proteomes" id="UP001374535">
    <property type="component" value="Chromosome 11"/>
</dbReference>
<feature type="transmembrane region" description="Helical" evidence="1">
    <location>
        <begin position="76"/>
        <end position="96"/>
    </location>
</feature>